<dbReference type="PROSITE" id="PS00742">
    <property type="entry name" value="PEP_ENZYMES_2"/>
    <property type="match status" value="1"/>
</dbReference>
<dbReference type="InterPro" id="IPR001127">
    <property type="entry name" value="PTS_EIIA_1_perm"/>
</dbReference>
<keyword evidence="8" id="KW-0762">Sugar transport</keyword>
<dbReference type="PROSITE" id="PS00589">
    <property type="entry name" value="PTS_HPR_SER"/>
    <property type="match status" value="1"/>
</dbReference>
<dbReference type="GO" id="GO:0008965">
    <property type="term" value="F:phosphoenolpyruvate-protein phosphotransferase activity"/>
    <property type="evidence" value="ECO:0007669"/>
    <property type="project" value="UniProtKB-EC"/>
</dbReference>
<dbReference type="InterPro" id="IPR008731">
    <property type="entry name" value="PTS_EIN"/>
</dbReference>
<dbReference type="InterPro" id="IPR001020">
    <property type="entry name" value="PTS_HPr_His_P_site"/>
</dbReference>
<keyword evidence="12" id="KW-0418">Kinase</keyword>
<dbReference type="RefSeq" id="WP_168147786.1">
    <property type="nucleotide sequence ID" value="NZ_JAAVXB010000004.1"/>
</dbReference>
<dbReference type="Pfam" id="PF00358">
    <property type="entry name" value="PTS_EIIA_1"/>
    <property type="match status" value="1"/>
</dbReference>
<dbReference type="EC" id="2.7.3.9" evidence="5"/>
<dbReference type="Proteomes" id="UP000653472">
    <property type="component" value="Unassembled WGS sequence"/>
</dbReference>
<dbReference type="CDD" id="cd00367">
    <property type="entry name" value="PTS-HPr_like"/>
    <property type="match status" value="1"/>
</dbReference>
<evidence type="ECO:0000256" key="5">
    <source>
        <dbReference type="ARBA" id="ARBA00012232"/>
    </source>
</evidence>
<evidence type="ECO:0000259" key="14">
    <source>
        <dbReference type="PROSITE" id="PS51093"/>
    </source>
</evidence>
<dbReference type="NCBIfam" id="TIGR00830">
    <property type="entry name" value="PTBA"/>
    <property type="match status" value="1"/>
</dbReference>
<dbReference type="Gene3D" id="2.70.70.10">
    <property type="entry name" value="Glucose Permease (Domain IIA)"/>
    <property type="match status" value="1"/>
</dbReference>
<evidence type="ECO:0000313" key="16">
    <source>
        <dbReference type="EMBL" id="NKF22534.1"/>
    </source>
</evidence>
<dbReference type="PANTHER" id="PTHR46244:SF6">
    <property type="entry name" value="PHOSPHOENOLPYRUVATE-PROTEIN PHOSPHOTRANSFERASE"/>
    <property type="match status" value="1"/>
</dbReference>
<feature type="domain" description="HPr" evidence="15">
    <location>
        <begin position="182"/>
        <end position="270"/>
    </location>
</feature>
<evidence type="ECO:0000256" key="1">
    <source>
        <dbReference type="ARBA" id="ARBA00000683"/>
    </source>
</evidence>
<dbReference type="Pfam" id="PF05524">
    <property type="entry name" value="PEP-utilisers_N"/>
    <property type="match status" value="1"/>
</dbReference>
<evidence type="ECO:0000256" key="10">
    <source>
        <dbReference type="ARBA" id="ARBA00022683"/>
    </source>
</evidence>
<dbReference type="PRINTS" id="PR00107">
    <property type="entry name" value="PHOSPHOCPHPR"/>
</dbReference>
<evidence type="ECO:0000256" key="3">
    <source>
        <dbReference type="ARBA" id="ARBA00004496"/>
    </source>
</evidence>
<comment type="catalytic activity">
    <reaction evidence="1">
        <text>L-histidyl-[protein] + phosphoenolpyruvate = N(pros)-phospho-L-histidyl-[protein] + pyruvate</text>
        <dbReference type="Rhea" id="RHEA:23880"/>
        <dbReference type="Rhea" id="RHEA-COMP:9745"/>
        <dbReference type="Rhea" id="RHEA-COMP:9746"/>
        <dbReference type="ChEBI" id="CHEBI:15361"/>
        <dbReference type="ChEBI" id="CHEBI:29979"/>
        <dbReference type="ChEBI" id="CHEBI:58702"/>
        <dbReference type="ChEBI" id="CHEBI:64837"/>
        <dbReference type="EC" id="2.7.3.9"/>
    </reaction>
</comment>
<dbReference type="PROSITE" id="PS00369">
    <property type="entry name" value="PTS_HPR_HIS"/>
    <property type="match status" value="1"/>
</dbReference>
<dbReference type="PANTHER" id="PTHR46244">
    <property type="entry name" value="PHOSPHOENOLPYRUVATE-PROTEIN PHOSPHOTRANSFERASE"/>
    <property type="match status" value="1"/>
</dbReference>
<dbReference type="InterPro" id="IPR002114">
    <property type="entry name" value="PTS_HPr_Ser_P_site"/>
</dbReference>
<accession>A0A969WAG1</accession>
<comment type="subcellular location">
    <subcellularLocation>
        <location evidence="3">Cytoplasm</location>
    </subcellularLocation>
</comment>
<keyword evidence="7" id="KW-0963">Cytoplasm</keyword>
<sequence>MGEFRVTEPPQATDDETIAAPLAGVVFPLRDVPDPVFADGLVGDGCAIDPLVGELRAPCDGTVVQLARTAHALTLKTDSGSELLMHIGVETVQLQGEGFAAHVAQGARVRAGQLLIAFDLDALASRAKSLLTVVAVANGEQRDIAAREVADYLPVDSGAPLLRLSARATAAPMSGPTAAAEIVEAAAVVRQSGGLHARPAARVRQALAPFTARVQLRAGERQADARSVVALMGLGLREDDAVKVRGEGGDAAAAVAAVVAALETRIAGEVHATSSAGTMASGGGLLAPDVIGGVSAAPGIAIGTLVRWAAERFEVPQRGESPARETDKLDRAFGDVSAAIIAATVAARARQRTAEADIFDAHLALLNDPQIVAAARTRIAAGDSAAAAWQTAIDQQCQLLAELEHSLIAERVNDLRDLERRMLRALGVGSQSGPALPDAAVVLADDLTPSEFSTLDAARLKGLCLIRGGVTSHVAIIARAQGVPVLVGLGDAAATCADGATVIVDADRGRFEFAPDGERLAAVRAELASRQRRQSELQARAQEAALTRDGTRIEVAANITDRRGAQAAYAAGADAIGLLRTEILFLDRDAAPDADAQRASYEVILDAMHERPVIIRTLDVGGDKPVGYLPFPHEPNPALGLRGVRIVELHHDVFEQQLRALLALRRPQQCRIMLPMVTEVAEIIAVRERLTALAAEMGIDALPPLGAMIEVPAAALLAEQLAAHVDFLSIGTNDLTQYVLAMDRGHAGLAPRLDGLHPAVLRLIAQTVEGASRHGVWVGVCGALASDPDAVAVLVGLGVSELSVDAPSVARVKARVRELDLPACRDAVRELLALDSAAAVRRAAKAKWPA</sequence>
<dbReference type="GO" id="GO:0005737">
    <property type="term" value="C:cytoplasm"/>
    <property type="evidence" value="ECO:0007669"/>
    <property type="project" value="UniProtKB-SubCell"/>
</dbReference>
<dbReference type="InterPro" id="IPR008279">
    <property type="entry name" value="PEP-util_enz_mobile_dom"/>
</dbReference>
<keyword evidence="6" id="KW-0813">Transport</keyword>
<keyword evidence="11" id="KW-0479">Metal-binding</keyword>
<evidence type="ECO:0000256" key="7">
    <source>
        <dbReference type="ARBA" id="ARBA00022490"/>
    </source>
</evidence>
<dbReference type="PROSITE" id="PS51093">
    <property type="entry name" value="PTS_EIIA_TYPE_1"/>
    <property type="match status" value="1"/>
</dbReference>
<dbReference type="InterPro" id="IPR035895">
    <property type="entry name" value="HPr-like_sf"/>
</dbReference>
<dbReference type="Gene3D" id="3.50.30.10">
    <property type="entry name" value="Phosphohistidine domain"/>
    <property type="match status" value="1"/>
</dbReference>
<keyword evidence="10" id="KW-0598">Phosphotransferase system</keyword>
<gene>
    <name evidence="16" type="primary">ptsP</name>
    <name evidence="16" type="ORF">G7Y82_09400</name>
</gene>
<evidence type="ECO:0000256" key="4">
    <source>
        <dbReference type="ARBA" id="ARBA00007837"/>
    </source>
</evidence>
<dbReference type="InterPro" id="IPR000032">
    <property type="entry name" value="HPr-like"/>
</dbReference>
<evidence type="ECO:0000256" key="12">
    <source>
        <dbReference type="ARBA" id="ARBA00022777"/>
    </source>
</evidence>
<keyword evidence="13" id="KW-0460">Magnesium</keyword>
<dbReference type="SUPFAM" id="SSF51261">
    <property type="entry name" value="Duplicated hybrid motif"/>
    <property type="match status" value="1"/>
</dbReference>
<dbReference type="Gene3D" id="3.20.20.60">
    <property type="entry name" value="Phosphoenolpyruvate-binding domains"/>
    <property type="match status" value="1"/>
</dbReference>
<dbReference type="InterPro" id="IPR000121">
    <property type="entry name" value="PEP_util_C"/>
</dbReference>
<comment type="caution">
    <text evidence="16">The sequence shown here is derived from an EMBL/GenBank/DDBJ whole genome shotgun (WGS) entry which is preliminary data.</text>
</comment>
<dbReference type="Pfam" id="PF00391">
    <property type="entry name" value="PEP-utilizers"/>
    <property type="match status" value="1"/>
</dbReference>
<dbReference type="InterPro" id="IPR011055">
    <property type="entry name" value="Dup_hybrid_motif"/>
</dbReference>
<name>A0A969WAG1_9GAMM</name>
<proteinExistence type="inferred from homology"/>
<keyword evidence="9 16" id="KW-0808">Transferase</keyword>
<dbReference type="EMBL" id="JAAVXB010000004">
    <property type="protein sequence ID" value="NKF22534.1"/>
    <property type="molecule type" value="Genomic_DNA"/>
</dbReference>
<organism evidence="16 17">
    <name type="scientific">Solimonas marina</name>
    <dbReference type="NCBI Taxonomy" id="2714601"/>
    <lineage>
        <taxon>Bacteria</taxon>
        <taxon>Pseudomonadati</taxon>
        <taxon>Pseudomonadota</taxon>
        <taxon>Gammaproteobacteria</taxon>
        <taxon>Nevskiales</taxon>
        <taxon>Nevskiaceae</taxon>
        <taxon>Solimonas</taxon>
    </lineage>
</organism>
<protein>
    <recommendedName>
        <fullName evidence="5">phosphoenolpyruvate--protein phosphotransferase</fullName>
        <ecNumber evidence="5">2.7.3.9</ecNumber>
    </recommendedName>
</protein>
<dbReference type="GO" id="GO:0009401">
    <property type="term" value="P:phosphoenolpyruvate-dependent sugar phosphotransferase system"/>
    <property type="evidence" value="ECO:0007669"/>
    <property type="project" value="UniProtKB-KW"/>
</dbReference>
<feature type="domain" description="PTS EIIA type-1" evidence="14">
    <location>
        <begin position="34"/>
        <end position="138"/>
    </location>
</feature>
<dbReference type="SUPFAM" id="SSF55594">
    <property type="entry name" value="HPr-like"/>
    <property type="match status" value="1"/>
</dbReference>
<dbReference type="InterPro" id="IPR050499">
    <property type="entry name" value="PEP-utilizing_PTS_enzyme"/>
</dbReference>
<dbReference type="PRINTS" id="PR01736">
    <property type="entry name" value="PHPHTRNFRASE"/>
</dbReference>
<evidence type="ECO:0000256" key="2">
    <source>
        <dbReference type="ARBA" id="ARBA00001946"/>
    </source>
</evidence>
<dbReference type="PROSITE" id="PS51350">
    <property type="entry name" value="PTS_HPR_DOM"/>
    <property type="match status" value="1"/>
</dbReference>
<dbReference type="NCBIfam" id="TIGR01003">
    <property type="entry name" value="PTS_HPr_family"/>
    <property type="match status" value="1"/>
</dbReference>
<evidence type="ECO:0000259" key="15">
    <source>
        <dbReference type="PROSITE" id="PS51350"/>
    </source>
</evidence>
<dbReference type="Pfam" id="PF02896">
    <property type="entry name" value="PEP-utilizers_C"/>
    <property type="match status" value="1"/>
</dbReference>
<dbReference type="PROSITE" id="PS00371">
    <property type="entry name" value="PTS_EIIA_TYPE_1_HIS"/>
    <property type="match status" value="1"/>
</dbReference>
<dbReference type="NCBIfam" id="TIGR01417">
    <property type="entry name" value="PTS_I_fam"/>
    <property type="match status" value="1"/>
</dbReference>
<dbReference type="Gene3D" id="3.30.1340.10">
    <property type="entry name" value="HPr-like"/>
    <property type="match status" value="1"/>
</dbReference>
<dbReference type="InterPro" id="IPR036637">
    <property type="entry name" value="Phosphohistidine_dom_sf"/>
</dbReference>
<dbReference type="InterPro" id="IPR006318">
    <property type="entry name" value="PTS_EI-like"/>
</dbReference>
<evidence type="ECO:0000256" key="11">
    <source>
        <dbReference type="ARBA" id="ARBA00022723"/>
    </source>
</evidence>
<evidence type="ECO:0000256" key="9">
    <source>
        <dbReference type="ARBA" id="ARBA00022679"/>
    </source>
</evidence>
<reference evidence="16" key="1">
    <citation type="submission" date="2020-03" db="EMBL/GenBank/DDBJ databases">
        <title>Solimonas marina sp. nov., isolated from deep seawater of the Pacific Ocean.</title>
        <authorList>
            <person name="Liu X."/>
            <person name="Lai Q."/>
            <person name="Sun F."/>
            <person name="Gai Y."/>
            <person name="Li G."/>
            <person name="Shao Z."/>
        </authorList>
    </citation>
    <scope>NUCLEOTIDE SEQUENCE</scope>
    <source>
        <strain evidence="16">C16B3</strain>
    </source>
</reference>
<comment type="similarity">
    <text evidence="4">Belongs to the PEP-utilizing enzyme family.</text>
</comment>
<dbReference type="GO" id="GO:0046872">
    <property type="term" value="F:metal ion binding"/>
    <property type="evidence" value="ECO:0007669"/>
    <property type="project" value="UniProtKB-KW"/>
</dbReference>
<evidence type="ECO:0000256" key="8">
    <source>
        <dbReference type="ARBA" id="ARBA00022597"/>
    </source>
</evidence>
<dbReference type="SUPFAM" id="SSF47831">
    <property type="entry name" value="Enzyme I of the PEP:sugar phosphotransferase system HPr-binding (sub)domain"/>
    <property type="match status" value="1"/>
</dbReference>
<dbReference type="InterPro" id="IPR015813">
    <property type="entry name" value="Pyrv/PenolPyrv_kinase-like_dom"/>
</dbReference>
<evidence type="ECO:0000313" key="17">
    <source>
        <dbReference type="Proteomes" id="UP000653472"/>
    </source>
</evidence>
<dbReference type="InterPro" id="IPR023151">
    <property type="entry name" value="PEP_util_CS"/>
</dbReference>
<evidence type="ECO:0000256" key="6">
    <source>
        <dbReference type="ARBA" id="ARBA00022448"/>
    </source>
</evidence>
<dbReference type="InterPro" id="IPR040442">
    <property type="entry name" value="Pyrv_kinase-like_dom_sf"/>
</dbReference>
<dbReference type="SUPFAM" id="SSF51621">
    <property type="entry name" value="Phosphoenolpyruvate/pyruvate domain"/>
    <property type="match status" value="1"/>
</dbReference>
<comment type="cofactor">
    <cofactor evidence="2">
        <name>Mg(2+)</name>
        <dbReference type="ChEBI" id="CHEBI:18420"/>
    </cofactor>
</comment>
<dbReference type="Pfam" id="PF00381">
    <property type="entry name" value="PTS-HPr"/>
    <property type="match status" value="1"/>
</dbReference>
<dbReference type="SUPFAM" id="SSF52009">
    <property type="entry name" value="Phosphohistidine domain"/>
    <property type="match status" value="1"/>
</dbReference>
<dbReference type="Gene3D" id="1.10.274.10">
    <property type="entry name" value="PtsI, HPr-binding domain"/>
    <property type="match status" value="1"/>
</dbReference>
<dbReference type="FunFam" id="2.70.70.10:FF:000001">
    <property type="entry name" value="PTS system glucose-specific IIA component"/>
    <property type="match status" value="1"/>
</dbReference>
<dbReference type="InterPro" id="IPR036618">
    <property type="entry name" value="PtsI_HPr-bd_sf"/>
</dbReference>
<evidence type="ECO:0000256" key="13">
    <source>
        <dbReference type="ARBA" id="ARBA00022842"/>
    </source>
</evidence>
<keyword evidence="17" id="KW-1185">Reference proteome</keyword>
<dbReference type="AlphaFoldDB" id="A0A969WAG1"/>
<dbReference type="GO" id="GO:0016301">
    <property type="term" value="F:kinase activity"/>
    <property type="evidence" value="ECO:0007669"/>
    <property type="project" value="UniProtKB-KW"/>
</dbReference>